<dbReference type="Proteomes" id="UP001497482">
    <property type="component" value="Chromosome 16"/>
</dbReference>
<dbReference type="AlphaFoldDB" id="A0AAV2K702"/>
<reference evidence="1 2" key="1">
    <citation type="submission" date="2024-04" db="EMBL/GenBank/DDBJ databases">
        <authorList>
            <person name="Waldvogel A.-M."/>
            <person name="Schoenle A."/>
        </authorList>
    </citation>
    <scope>NUCLEOTIDE SEQUENCE [LARGE SCALE GENOMIC DNA]</scope>
</reference>
<gene>
    <name evidence="1" type="ORF">KC01_LOCUS14104</name>
</gene>
<sequence length="81" mass="8941">MLGRCCRQAPSWYSRRVRQLKTVGEDGLGWNQAVRKKAVVEKAVVEKAVVEKAVVETAAVETAMVVMEEEEEAVVVEAHTA</sequence>
<dbReference type="EMBL" id="OZ035838">
    <property type="protein sequence ID" value="CAL1583654.1"/>
    <property type="molecule type" value="Genomic_DNA"/>
</dbReference>
<keyword evidence="2" id="KW-1185">Reference proteome</keyword>
<organism evidence="1 2">
    <name type="scientific">Knipowitschia caucasica</name>
    <name type="common">Caucasian dwarf goby</name>
    <name type="synonym">Pomatoschistus caucasicus</name>
    <dbReference type="NCBI Taxonomy" id="637954"/>
    <lineage>
        <taxon>Eukaryota</taxon>
        <taxon>Metazoa</taxon>
        <taxon>Chordata</taxon>
        <taxon>Craniata</taxon>
        <taxon>Vertebrata</taxon>
        <taxon>Euteleostomi</taxon>
        <taxon>Actinopterygii</taxon>
        <taxon>Neopterygii</taxon>
        <taxon>Teleostei</taxon>
        <taxon>Neoteleostei</taxon>
        <taxon>Acanthomorphata</taxon>
        <taxon>Gobiaria</taxon>
        <taxon>Gobiiformes</taxon>
        <taxon>Gobioidei</taxon>
        <taxon>Gobiidae</taxon>
        <taxon>Gobiinae</taxon>
        <taxon>Knipowitschia</taxon>
    </lineage>
</organism>
<protein>
    <submittedName>
        <fullName evidence="1">Uncharacterized protein</fullName>
    </submittedName>
</protein>
<name>A0AAV2K702_KNICA</name>
<accession>A0AAV2K702</accession>
<evidence type="ECO:0000313" key="1">
    <source>
        <dbReference type="EMBL" id="CAL1583654.1"/>
    </source>
</evidence>
<proteinExistence type="predicted"/>
<evidence type="ECO:0000313" key="2">
    <source>
        <dbReference type="Proteomes" id="UP001497482"/>
    </source>
</evidence>